<protein>
    <recommendedName>
        <fullName evidence="5">DUF35 domain-containing protein</fullName>
    </recommendedName>
</protein>
<dbReference type="Pfam" id="PF01796">
    <property type="entry name" value="OB_ChsH2_C"/>
    <property type="match status" value="1"/>
</dbReference>
<dbReference type="PANTHER" id="PTHR34075">
    <property type="entry name" value="BLR3430 PROTEIN"/>
    <property type="match status" value="1"/>
</dbReference>
<dbReference type="SUPFAM" id="SSF50249">
    <property type="entry name" value="Nucleic acid-binding proteins"/>
    <property type="match status" value="1"/>
</dbReference>
<gene>
    <name evidence="3" type="ordered locus">Dalk_3342</name>
</gene>
<evidence type="ECO:0000259" key="1">
    <source>
        <dbReference type="Pfam" id="PF01796"/>
    </source>
</evidence>
<organism evidence="3 4">
    <name type="scientific">Desulfatibacillum aliphaticivorans</name>
    <dbReference type="NCBI Taxonomy" id="218208"/>
    <lineage>
        <taxon>Bacteria</taxon>
        <taxon>Pseudomonadati</taxon>
        <taxon>Thermodesulfobacteriota</taxon>
        <taxon>Desulfobacteria</taxon>
        <taxon>Desulfobacterales</taxon>
        <taxon>Desulfatibacillaceae</taxon>
        <taxon>Desulfatibacillum</taxon>
    </lineage>
</organism>
<dbReference type="InterPro" id="IPR012340">
    <property type="entry name" value="NA-bd_OB-fold"/>
</dbReference>
<proteinExistence type="predicted"/>
<accession>B8FJA4</accession>
<keyword evidence="4" id="KW-1185">Reference proteome</keyword>
<dbReference type="InterPro" id="IPR002878">
    <property type="entry name" value="ChsH2_C"/>
</dbReference>
<feature type="domain" description="ChsH2 C-terminal OB-fold" evidence="1">
    <location>
        <begin position="73"/>
        <end position="137"/>
    </location>
</feature>
<dbReference type="Pfam" id="PF12172">
    <property type="entry name" value="zf-ChsH2"/>
    <property type="match status" value="1"/>
</dbReference>
<evidence type="ECO:0000313" key="3">
    <source>
        <dbReference type="EMBL" id="ACL05031.1"/>
    </source>
</evidence>
<sequence>MESKSVQAPFEVDQHITAHSNYFAGKMGSKFYIALRDSKEILGVRCKTCSKVLWPPRETCGRCFSLLTEDDLVKIGPGGSVVSFTRVHYSEPIHPDVDAPLVYAVIQLDGADSGMTHLIGGVDPDQIEIGMRVTPVFIENRNGNILDIVYFKPE</sequence>
<dbReference type="InterPro" id="IPR022002">
    <property type="entry name" value="ChsH2_Znr"/>
</dbReference>
<dbReference type="Proteomes" id="UP000000739">
    <property type="component" value="Chromosome"/>
</dbReference>
<feature type="domain" description="ChsH2 rubredoxin-like zinc ribbon" evidence="2">
    <location>
        <begin position="40"/>
        <end position="65"/>
    </location>
</feature>
<dbReference type="Gene3D" id="6.10.30.10">
    <property type="match status" value="1"/>
</dbReference>
<dbReference type="RefSeq" id="WP_015948089.1">
    <property type="nucleotide sequence ID" value="NC_011768.1"/>
</dbReference>
<dbReference type="KEGG" id="dal:Dalk_3342"/>
<evidence type="ECO:0000259" key="2">
    <source>
        <dbReference type="Pfam" id="PF12172"/>
    </source>
</evidence>
<evidence type="ECO:0008006" key="5">
    <source>
        <dbReference type="Google" id="ProtNLM"/>
    </source>
</evidence>
<dbReference type="EMBL" id="CP001322">
    <property type="protein sequence ID" value="ACL05031.1"/>
    <property type="molecule type" value="Genomic_DNA"/>
</dbReference>
<dbReference type="AlphaFoldDB" id="B8FJA4"/>
<name>B8FJA4_DESAL</name>
<dbReference type="InterPro" id="IPR052513">
    <property type="entry name" value="Thioester_dehydratase-like"/>
</dbReference>
<dbReference type="eggNOG" id="COG1545">
    <property type="taxonomic scope" value="Bacteria"/>
</dbReference>
<evidence type="ECO:0000313" key="4">
    <source>
        <dbReference type="Proteomes" id="UP000000739"/>
    </source>
</evidence>
<reference evidence="3 4" key="1">
    <citation type="journal article" date="2012" name="Environ. Microbiol.">
        <title>The genome sequence of Desulfatibacillum alkenivorans AK-01: a blueprint for anaerobic alkane oxidation.</title>
        <authorList>
            <person name="Callaghan A.V."/>
            <person name="Morris B.E."/>
            <person name="Pereira I.A."/>
            <person name="McInerney M.J."/>
            <person name="Austin R.N."/>
            <person name="Groves J.T."/>
            <person name="Kukor J.J."/>
            <person name="Suflita J.M."/>
            <person name="Young L.Y."/>
            <person name="Zylstra G.J."/>
            <person name="Wawrik B."/>
        </authorList>
    </citation>
    <scope>NUCLEOTIDE SEQUENCE [LARGE SCALE GENOMIC DNA]</scope>
    <source>
        <strain evidence="3 4">AK-01</strain>
    </source>
</reference>
<dbReference type="HOGENOM" id="CLU_119412_2_0_7"/>
<dbReference type="PANTHER" id="PTHR34075:SF4">
    <property type="entry name" value="DUF35 DOMAIN-CONTAINING PROTEIN"/>
    <property type="match status" value="1"/>
</dbReference>